<dbReference type="InterPro" id="IPR018062">
    <property type="entry name" value="HTH_AraC-typ_CS"/>
</dbReference>
<dbReference type="Gene3D" id="2.60.120.280">
    <property type="entry name" value="Regulatory protein AraC"/>
    <property type="match status" value="1"/>
</dbReference>
<dbReference type="PANTHER" id="PTHR43280">
    <property type="entry name" value="ARAC-FAMILY TRANSCRIPTIONAL REGULATOR"/>
    <property type="match status" value="1"/>
</dbReference>
<dbReference type="SUPFAM" id="SSF51215">
    <property type="entry name" value="Regulatory protein AraC"/>
    <property type="match status" value="1"/>
</dbReference>
<dbReference type="SUPFAM" id="SSF46689">
    <property type="entry name" value="Homeodomain-like"/>
    <property type="match status" value="2"/>
</dbReference>
<reference evidence="5" key="1">
    <citation type="submission" date="2020-10" db="EMBL/GenBank/DDBJ databases">
        <authorList>
            <person name="Gilroy R."/>
        </authorList>
    </citation>
    <scope>NUCLEOTIDE SEQUENCE</scope>
    <source>
        <strain evidence="5">4509</strain>
    </source>
</reference>
<comment type="caution">
    <text evidence="5">The sequence shown here is derived from an EMBL/GenBank/DDBJ whole genome shotgun (WGS) entry which is preliminary data.</text>
</comment>
<dbReference type="Pfam" id="PF12833">
    <property type="entry name" value="HTH_18"/>
    <property type="match status" value="1"/>
</dbReference>
<dbReference type="InterPro" id="IPR020449">
    <property type="entry name" value="Tscrpt_reg_AraC-type_HTH"/>
</dbReference>
<organism evidence="5 6">
    <name type="scientific">Candidatus Egerieicola faecale</name>
    <dbReference type="NCBI Taxonomy" id="2840774"/>
    <lineage>
        <taxon>Bacteria</taxon>
        <taxon>Bacillati</taxon>
        <taxon>Bacillota</taxon>
        <taxon>Clostridia</taxon>
        <taxon>Eubacteriales</taxon>
        <taxon>Oscillospiraceae</taxon>
        <taxon>Oscillospiraceae incertae sedis</taxon>
        <taxon>Candidatus Egerieicola</taxon>
    </lineage>
</organism>
<dbReference type="Proteomes" id="UP000824082">
    <property type="component" value="Unassembled WGS sequence"/>
</dbReference>
<dbReference type="GO" id="GO:0003700">
    <property type="term" value="F:DNA-binding transcription factor activity"/>
    <property type="evidence" value="ECO:0007669"/>
    <property type="project" value="InterPro"/>
</dbReference>
<dbReference type="AlphaFoldDB" id="A0A9D1IU12"/>
<dbReference type="InterPro" id="IPR018060">
    <property type="entry name" value="HTH_AraC"/>
</dbReference>
<accession>A0A9D1IU12</accession>
<evidence type="ECO:0000256" key="1">
    <source>
        <dbReference type="ARBA" id="ARBA00023015"/>
    </source>
</evidence>
<evidence type="ECO:0000256" key="3">
    <source>
        <dbReference type="ARBA" id="ARBA00023163"/>
    </source>
</evidence>
<dbReference type="PROSITE" id="PS00041">
    <property type="entry name" value="HTH_ARAC_FAMILY_1"/>
    <property type="match status" value="1"/>
</dbReference>
<sequence length="278" mass="32011">MKVHRINRCAPLLFHMAGYFCSPDPNWTHLSRLLTDYELMVVVKGTLYIADGQREFTVKEGEYLLLAPGSDQHGYLHSQCEFFWVHFTDSELLLPQEMDPNSASFSDEIIAVPEHGVLNDTTVVWSQMRLLLKDHRLYDDPYIAAADTMVVLSLLQHQCLRERPASQSVVKKDDLQGKILDYLNWHIHENIRVSQVATHLGYNEKYLSTLFTAMTGESIKHYILVQKMEIAKRQLTNTNVPITAIAANMGFSDSHNFSTAFKKIVGMSPREYRKEYRE</sequence>
<evidence type="ECO:0000313" key="6">
    <source>
        <dbReference type="Proteomes" id="UP000824082"/>
    </source>
</evidence>
<evidence type="ECO:0000256" key="2">
    <source>
        <dbReference type="ARBA" id="ARBA00023125"/>
    </source>
</evidence>
<dbReference type="InterPro" id="IPR009057">
    <property type="entry name" value="Homeodomain-like_sf"/>
</dbReference>
<dbReference type="GO" id="GO:0043565">
    <property type="term" value="F:sequence-specific DNA binding"/>
    <property type="evidence" value="ECO:0007669"/>
    <property type="project" value="InterPro"/>
</dbReference>
<dbReference type="SMART" id="SM00342">
    <property type="entry name" value="HTH_ARAC"/>
    <property type="match status" value="1"/>
</dbReference>
<protein>
    <submittedName>
        <fullName evidence="5">Helix-turn-helix transcriptional regulator</fullName>
    </submittedName>
</protein>
<reference evidence="5" key="2">
    <citation type="journal article" date="2021" name="PeerJ">
        <title>Extensive microbial diversity within the chicken gut microbiome revealed by metagenomics and culture.</title>
        <authorList>
            <person name="Gilroy R."/>
            <person name="Ravi A."/>
            <person name="Getino M."/>
            <person name="Pursley I."/>
            <person name="Horton D.L."/>
            <person name="Alikhan N.F."/>
            <person name="Baker D."/>
            <person name="Gharbi K."/>
            <person name="Hall N."/>
            <person name="Watson M."/>
            <person name="Adriaenssens E.M."/>
            <person name="Foster-Nyarko E."/>
            <person name="Jarju S."/>
            <person name="Secka A."/>
            <person name="Antonio M."/>
            <person name="Oren A."/>
            <person name="Chaudhuri R.R."/>
            <person name="La Ragione R."/>
            <person name="Hildebrand F."/>
            <person name="Pallen M.J."/>
        </authorList>
    </citation>
    <scope>NUCLEOTIDE SEQUENCE</scope>
    <source>
        <strain evidence="5">4509</strain>
    </source>
</reference>
<dbReference type="InterPro" id="IPR003313">
    <property type="entry name" value="AraC-bd"/>
</dbReference>
<dbReference type="EMBL" id="DVMX01000123">
    <property type="protein sequence ID" value="HIU42157.1"/>
    <property type="molecule type" value="Genomic_DNA"/>
</dbReference>
<dbReference type="PRINTS" id="PR00032">
    <property type="entry name" value="HTHARAC"/>
</dbReference>
<keyword evidence="3" id="KW-0804">Transcription</keyword>
<dbReference type="PANTHER" id="PTHR43280:SF2">
    <property type="entry name" value="HTH-TYPE TRANSCRIPTIONAL REGULATOR EXSA"/>
    <property type="match status" value="1"/>
</dbReference>
<feature type="domain" description="HTH araC/xylS-type" evidence="4">
    <location>
        <begin position="177"/>
        <end position="275"/>
    </location>
</feature>
<dbReference type="Pfam" id="PF02311">
    <property type="entry name" value="AraC_binding"/>
    <property type="match status" value="1"/>
</dbReference>
<gene>
    <name evidence="5" type="ORF">IAD19_06340</name>
</gene>
<keyword evidence="2" id="KW-0238">DNA-binding</keyword>
<dbReference type="Gene3D" id="1.10.10.60">
    <property type="entry name" value="Homeodomain-like"/>
    <property type="match status" value="2"/>
</dbReference>
<proteinExistence type="predicted"/>
<keyword evidence="1" id="KW-0805">Transcription regulation</keyword>
<dbReference type="InterPro" id="IPR037923">
    <property type="entry name" value="HTH-like"/>
</dbReference>
<name>A0A9D1IU12_9FIRM</name>
<dbReference type="PROSITE" id="PS01124">
    <property type="entry name" value="HTH_ARAC_FAMILY_2"/>
    <property type="match status" value="1"/>
</dbReference>
<evidence type="ECO:0000259" key="4">
    <source>
        <dbReference type="PROSITE" id="PS01124"/>
    </source>
</evidence>
<evidence type="ECO:0000313" key="5">
    <source>
        <dbReference type="EMBL" id="HIU42157.1"/>
    </source>
</evidence>